<comment type="function">
    <text evidence="5">Acts as an anti-CsrA protein, binds CsrA and prevents it from repressing translation of its target genes, one of which is flagellin. Binds to flagellin and participates in the assembly of the flagellum.</text>
</comment>
<comment type="similarity">
    <text evidence="5">Belongs to the FliW family.</text>
</comment>
<evidence type="ECO:0000256" key="3">
    <source>
        <dbReference type="ARBA" id="ARBA00022845"/>
    </source>
</evidence>
<proteinExistence type="inferred from homology"/>
<evidence type="ECO:0000256" key="4">
    <source>
        <dbReference type="ARBA" id="ARBA00023186"/>
    </source>
</evidence>
<evidence type="ECO:0000313" key="6">
    <source>
        <dbReference type="EMBL" id="AFQ45766.1"/>
    </source>
</evidence>
<dbReference type="PANTHER" id="PTHR39190:SF1">
    <property type="entry name" value="FLAGELLAR ASSEMBLY FACTOR FLIW"/>
    <property type="match status" value="1"/>
</dbReference>
<dbReference type="GO" id="GO:0005737">
    <property type="term" value="C:cytoplasm"/>
    <property type="evidence" value="ECO:0007669"/>
    <property type="project" value="UniProtKB-SubCell"/>
</dbReference>
<dbReference type="Gene3D" id="2.30.290.10">
    <property type="entry name" value="BH3618-like"/>
    <property type="match status" value="1"/>
</dbReference>
<evidence type="ECO:0000256" key="1">
    <source>
        <dbReference type="ARBA" id="ARBA00022490"/>
    </source>
</evidence>
<keyword evidence="2 5" id="KW-1005">Bacterial flagellum biogenesis</keyword>
<organism evidence="6 7">
    <name type="scientific">Desulfosporosinus meridiei (strain ATCC BAA-275 / DSM 13257 / KCTC 12902 / NCIMB 13706 / S10)</name>
    <dbReference type="NCBI Taxonomy" id="768704"/>
    <lineage>
        <taxon>Bacteria</taxon>
        <taxon>Bacillati</taxon>
        <taxon>Bacillota</taxon>
        <taxon>Clostridia</taxon>
        <taxon>Eubacteriales</taxon>
        <taxon>Desulfitobacteriaceae</taxon>
        <taxon>Desulfosporosinus</taxon>
    </lineage>
</organism>
<keyword evidence="4 5" id="KW-0143">Chaperone</keyword>
<dbReference type="Pfam" id="PF02623">
    <property type="entry name" value="FliW"/>
    <property type="match status" value="1"/>
</dbReference>
<dbReference type="InterPro" id="IPR003775">
    <property type="entry name" value="Flagellar_assembly_factor_FliW"/>
</dbReference>
<dbReference type="Proteomes" id="UP000005262">
    <property type="component" value="Chromosome"/>
</dbReference>
<dbReference type="STRING" id="768704.Desmer_3930"/>
<keyword evidence="3 5" id="KW-0810">Translation regulation</keyword>
<dbReference type="HAMAP" id="MF_01185">
    <property type="entry name" value="FliW"/>
    <property type="match status" value="1"/>
</dbReference>
<dbReference type="InterPro" id="IPR024046">
    <property type="entry name" value="Flagellar_assmbl_FliW_dom_sf"/>
</dbReference>
<name>J7J486_DESMD</name>
<dbReference type="EMBL" id="CP003629">
    <property type="protein sequence ID" value="AFQ45766.1"/>
    <property type="molecule type" value="Genomic_DNA"/>
</dbReference>
<evidence type="ECO:0000256" key="2">
    <source>
        <dbReference type="ARBA" id="ARBA00022795"/>
    </source>
</evidence>
<evidence type="ECO:0000313" key="7">
    <source>
        <dbReference type="Proteomes" id="UP000005262"/>
    </source>
</evidence>
<reference evidence="7" key="2">
    <citation type="submission" date="2012-08" db="EMBL/GenBank/DDBJ databases">
        <title>Finished genome of Desulfosporosinus meridiei DSM 13257.</title>
        <authorList>
            <person name="Huntemann M."/>
            <person name="Wei C.-L."/>
            <person name="Han J."/>
            <person name="Detter J.C."/>
            <person name="Han C."/>
            <person name="Davenport K."/>
            <person name="Daligault H."/>
            <person name="Erkkila T."/>
            <person name="Gu W."/>
            <person name="Munk A.C.C."/>
            <person name="Teshima H."/>
            <person name="Xu Y."/>
            <person name="Chain P."/>
            <person name="Tapia R."/>
            <person name="Chen A."/>
            <person name="Krypides N."/>
            <person name="Mavromatis K."/>
            <person name="Markowitz V."/>
            <person name="Szeto E."/>
            <person name="Ivanova N."/>
            <person name="Mikhailova N."/>
            <person name="Ovchinnikova G."/>
            <person name="Pagani I."/>
            <person name="Pati A."/>
            <person name="Goodwin L."/>
            <person name="Peters L."/>
            <person name="Pitluck S."/>
            <person name="Woyke T."/>
            <person name="Pester M."/>
            <person name="Spring S."/>
            <person name="Ollivier B."/>
            <person name="Rattei T."/>
            <person name="Klenk H.-P."/>
            <person name="Wagner M."/>
            <person name="Loy A."/>
        </authorList>
    </citation>
    <scope>NUCLEOTIDE SEQUENCE [LARGE SCALE GENOMIC DNA]</scope>
    <source>
        <strain evidence="7">ATCC BAA-275 / DSM 13257 / NCIMB 13706 / S10</strain>
    </source>
</reference>
<dbReference type="GO" id="GO:0006417">
    <property type="term" value="P:regulation of translation"/>
    <property type="evidence" value="ECO:0007669"/>
    <property type="project" value="UniProtKB-KW"/>
</dbReference>
<dbReference type="NCBIfam" id="NF009793">
    <property type="entry name" value="PRK13285.1-1"/>
    <property type="match status" value="1"/>
</dbReference>
<gene>
    <name evidence="5" type="primary">fliW</name>
    <name evidence="6" type="ordered locus">Desmer_3930</name>
</gene>
<dbReference type="eggNOG" id="COG1699">
    <property type="taxonomic scope" value="Bacteria"/>
</dbReference>
<comment type="subunit">
    <text evidence="5">Interacts with translational regulator CsrA and flagellin(s).</text>
</comment>
<comment type="subcellular location">
    <subcellularLocation>
        <location evidence="5">Cytoplasm</location>
    </subcellularLocation>
</comment>
<dbReference type="PANTHER" id="PTHR39190">
    <property type="entry name" value="FLAGELLAR ASSEMBLY FACTOR FLIW"/>
    <property type="match status" value="1"/>
</dbReference>
<dbReference type="HOGENOM" id="CLU_112356_0_2_9"/>
<protein>
    <recommendedName>
        <fullName evidence="5">Flagellar assembly factor FliW</fullName>
    </recommendedName>
</protein>
<dbReference type="GO" id="GO:0044780">
    <property type="term" value="P:bacterial-type flagellum assembly"/>
    <property type="evidence" value="ECO:0007669"/>
    <property type="project" value="UniProtKB-UniRule"/>
</dbReference>
<sequence length="152" mass="17265">MKIMSTRFGEMEVMGEQLFKFSHGIPGFPEEKKFALIPLEEESPFSYLQSTTEANLTFLLVNPFAFFQDYEFTLEDEVAKELDISQSNPPQVFLIASIKEKLEDTTVNLLAPLVINRLNNTGKQIILDKPEYSIKHKLFPDGFPKEAVEGGT</sequence>
<reference evidence="6 7" key="1">
    <citation type="journal article" date="2012" name="J. Bacteriol.">
        <title>Complete genome sequences of Desulfosporosinus orientis DSM765T, Desulfosporosinus youngiae DSM17734T, Desulfosporosinus meridiei DSM13257T, and Desulfosporosinus acidiphilus DSM22704T.</title>
        <authorList>
            <person name="Pester M."/>
            <person name="Brambilla E."/>
            <person name="Alazard D."/>
            <person name="Rattei T."/>
            <person name="Weinmaier T."/>
            <person name="Han J."/>
            <person name="Lucas S."/>
            <person name="Lapidus A."/>
            <person name="Cheng J.F."/>
            <person name="Goodwin L."/>
            <person name="Pitluck S."/>
            <person name="Peters L."/>
            <person name="Ovchinnikova G."/>
            <person name="Teshima H."/>
            <person name="Detter J.C."/>
            <person name="Han C.S."/>
            <person name="Tapia R."/>
            <person name="Land M.L."/>
            <person name="Hauser L."/>
            <person name="Kyrpides N.C."/>
            <person name="Ivanova N.N."/>
            <person name="Pagani I."/>
            <person name="Huntmann M."/>
            <person name="Wei C.L."/>
            <person name="Davenport K.W."/>
            <person name="Daligault H."/>
            <person name="Chain P.S."/>
            <person name="Chen A."/>
            <person name="Mavromatis K."/>
            <person name="Markowitz V."/>
            <person name="Szeto E."/>
            <person name="Mikhailova N."/>
            <person name="Pati A."/>
            <person name="Wagner M."/>
            <person name="Woyke T."/>
            <person name="Ollivier B."/>
            <person name="Klenk H.P."/>
            <person name="Spring S."/>
            <person name="Loy A."/>
        </authorList>
    </citation>
    <scope>NUCLEOTIDE SEQUENCE [LARGE SCALE GENOMIC DNA]</scope>
    <source>
        <strain evidence="7">ATCC BAA-275 / DSM 13257 / NCIMB 13706 / S10</strain>
    </source>
</reference>
<dbReference type="AlphaFoldDB" id="J7J486"/>
<dbReference type="RefSeq" id="WP_014904675.1">
    <property type="nucleotide sequence ID" value="NC_018515.1"/>
</dbReference>
<evidence type="ECO:0000256" key="5">
    <source>
        <dbReference type="HAMAP-Rule" id="MF_01185"/>
    </source>
</evidence>
<accession>J7J486</accession>
<keyword evidence="1 5" id="KW-0963">Cytoplasm</keyword>
<dbReference type="SUPFAM" id="SSF141457">
    <property type="entry name" value="BH3618-like"/>
    <property type="match status" value="1"/>
</dbReference>
<keyword evidence="7" id="KW-1185">Reference proteome</keyword>
<dbReference type="KEGG" id="dmi:Desmer_3930"/>
<dbReference type="OrthoDB" id="9801235at2"/>